<keyword evidence="1" id="KW-0479">Metal-binding</keyword>
<gene>
    <name evidence="3" type="ORF">QYE77_05920</name>
</gene>
<dbReference type="PANTHER" id="PTHR43468">
    <property type="match status" value="1"/>
</dbReference>
<name>A0ABU3NNN5_9CHLR</name>
<dbReference type="NCBIfam" id="TIGR00449">
    <property type="entry name" value="tgt_general"/>
    <property type="match status" value="1"/>
</dbReference>
<dbReference type="Pfam" id="PF01702">
    <property type="entry name" value="TGT"/>
    <property type="match status" value="1"/>
</dbReference>
<dbReference type="SUPFAM" id="SSF51713">
    <property type="entry name" value="tRNA-guanine transglycosylase"/>
    <property type="match status" value="1"/>
</dbReference>
<dbReference type="EMBL" id="JAUHMF010000001">
    <property type="protein sequence ID" value="MDT8897798.1"/>
    <property type="molecule type" value="Genomic_DNA"/>
</dbReference>
<keyword evidence="3" id="KW-0328">Glycosyltransferase</keyword>
<comment type="caution">
    <text evidence="3">The sequence shown here is derived from an EMBL/GenBank/DDBJ whole genome shotgun (WGS) entry which is preliminary data.</text>
</comment>
<dbReference type="PANTHER" id="PTHR43468:SF1">
    <property type="entry name" value="TRNA-GUANOSINE(34) QUEUINE TRANSGLYCOSYLASE"/>
    <property type="match status" value="1"/>
</dbReference>
<evidence type="ECO:0000313" key="4">
    <source>
        <dbReference type="Proteomes" id="UP001254165"/>
    </source>
</evidence>
<accession>A0ABU3NNN5</accession>
<dbReference type="Proteomes" id="UP001254165">
    <property type="component" value="Unassembled WGS sequence"/>
</dbReference>
<organism evidence="3 4">
    <name type="scientific">Thermanaerothrix solaris</name>
    <dbReference type="NCBI Taxonomy" id="3058434"/>
    <lineage>
        <taxon>Bacteria</taxon>
        <taxon>Bacillati</taxon>
        <taxon>Chloroflexota</taxon>
        <taxon>Anaerolineae</taxon>
        <taxon>Anaerolineales</taxon>
        <taxon>Anaerolineaceae</taxon>
        <taxon>Thermanaerothrix</taxon>
    </lineage>
</organism>
<dbReference type="EC" id="2.4.2.-" evidence="3"/>
<dbReference type="InterPro" id="IPR036511">
    <property type="entry name" value="TGT-like_sf"/>
</dbReference>
<sequence length="372" mass="42064">MQDALPNALELAHGRLSFPAFLPDATWGVVRGIDAIDLMAIETPALMMNTFHLVQKPGAMVVNALGGLHRMSGWSGPIFTDSGGFQAYSLIQQQPQRGKITAEGIHYLPEGRQRKFLLTPEKVVEWQLRFGSDVIFCLDVCTHVDAPLSAQREAVDLTVAWARRSKVAYQRWWDYHPPKEGKRPLIFAIIQGGGSLELRRQCAEALLDIGFDGFGFGGWPLDRQGRLLTEILAWVRECVPPQFPLHALGIGHPQNLVRGYHLGYGLFDCAMPTRDARHGRLYRFTSWPPRPDPEDGSWWEFVHMDSDRLTRQDQPISPYCDALCCRHYSAGYLRHLYLLGDGLYQRLATIHNLRFMHQLSTLLRQGGEHDAG</sequence>
<protein>
    <submittedName>
        <fullName evidence="3">tRNA guanosine(34) transglycosylase Tgt</fullName>
        <ecNumber evidence="3">2.4.2.-</ecNumber>
    </submittedName>
</protein>
<proteinExistence type="predicted"/>
<dbReference type="RefSeq" id="WP_315624453.1">
    <property type="nucleotide sequence ID" value="NZ_JAUHMF010000001.1"/>
</dbReference>
<evidence type="ECO:0000259" key="2">
    <source>
        <dbReference type="Pfam" id="PF01702"/>
    </source>
</evidence>
<dbReference type="GO" id="GO:0016757">
    <property type="term" value="F:glycosyltransferase activity"/>
    <property type="evidence" value="ECO:0007669"/>
    <property type="project" value="UniProtKB-KW"/>
</dbReference>
<keyword evidence="3" id="KW-0808">Transferase</keyword>
<evidence type="ECO:0000313" key="3">
    <source>
        <dbReference type="EMBL" id="MDT8897798.1"/>
    </source>
</evidence>
<keyword evidence="4" id="KW-1185">Reference proteome</keyword>
<dbReference type="Gene3D" id="3.20.20.105">
    <property type="entry name" value="Queuine tRNA-ribosyltransferase-like"/>
    <property type="match status" value="1"/>
</dbReference>
<dbReference type="InterPro" id="IPR002616">
    <property type="entry name" value="tRNA_ribo_trans-like"/>
</dbReference>
<feature type="domain" description="tRNA-guanine(15) transglycosylase-like" evidence="2">
    <location>
        <begin position="9"/>
        <end position="365"/>
    </location>
</feature>
<reference evidence="3 4" key="1">
    <citation type="submission" date="2023-07" db="EMBL/GenBank/DDBJ databases">
        <title>Novel species of Thermanaerothrix with wide hydrolytic capabilities.</title>
        <authorList>
            <person name="Zayulina K.S."/>
            <person name="Podosokorskaya O.A."/>
            <person name="Elcheninov A.G."/>
        </authorList>
    </citation>
    <scope>NUCLEOTIDE SEQUENCE [LARGE SCALE GENOMIC DNA]</scope>
    <source>
        <strain evidence="3 4">4228-RoL</strain>
    </source>
</reference>
<evidence type="ECO:0000256" key="1">
    <source>
        <dbReference type="ARBA" id="ARBA00022723"/>
    </source>
</evidence>